<keyword evidence="7 10" id="KW-0067">ATP-binding</keyword>
<evidence type="ECO:0000256" key="2">
    <source>
        <dbReference type="ARBA" id="ARBA00012052"/>
    </source>
</evidence>
<dbReference type="InterPro" id="IPR013750">
    <property type="entry name" value="GHMP_kinase_C_dom"/>
</dbReference>
<dbReference type="InterPro" id="IPR020568">
    <property type="entry name" value="Ribosomal_Su5_D2-typ_SF"/>
</dbReference>
<keyword evidence="5 10" id="KW-0547">Nucleotide-binding</keyword>
<dbReference type="InterPro" id="IPR006204">
    <property type="entry name" value="GHMP_kinase_N_dom"/>
</dbReference>
<feature type="binding site" evidence="10">
    <location>
        <begin position="96"/>
        <end position="106"/>
    </location>
    <ligand>
        <name>ATP</name>
        <dbReference type="ChEBI" id="CHEBI:30616"/>
    </ligand>
</feature>
<evidence type="ECO:0000313" key="13">
    <source>
        <dbReference type="EMBL" id="WVX47619.1"/>
    </source>
</evidence>
<dbReference type="Proteomes" id="UP001318682">
    <property type="component" value="Chromosome"/>
</dbReference>
<sequence length="299" mass="31695">MADLAQAVRVFAPAKINLTLHVTGQRADGYHLLDSLVVFADVGDHLAVHRQDGFSMRVEGREAAAVPADTDNLVLRVAALFKDLQGARFHLLKELPVASGIGGGSADAAAAMRALAALSQAGNAPDMADVLRLGADIPMCVRSDAARVRGIGDRIEPLTDLPPLHAVLVNPRRAVSTPSVFKALRNRNQPPMPETLPHFADASDMAAWLGTQRNDLEAAATSVDPAIAQVKAALEACQGCMLARMSGSGATCFALFADHRTAKNAAARLCEAHPDWWIKPARLGDQSQRAAPQLIRSTT</sequence>
<reference evidence="13 14" key="1">
    <citation type="submission" date="2015-07" db="EMBL/GenBank/DDBJ databases">
        <authorList>
            <person name="Voget S."/>
            <person name="Dogs M."/>
            <person name="Brinkhoff T.H."/>
            <person name="Daniel R."/>
        </authorList>
    </citation>
    <scope>NUCLEOTIDE SEQUENCE [LARGE SCALE GENOMIC DNA]</scope>
    <source>
        <strain evidence="13 14">B14</strain>
    </source>
</reference>
<gene>
    <name evidence="10 13" type="primary">ispE</name>
    <name evidence="13" type="ORF">ROLI_006900</name>
</gene>
<feature type="active site" evidence="10">
    <location>
        <position position="136"/>
    </location>
</feature>
<dbReference type="Gene3D" id="3.30.230.10">
    <property type="match status" value="1"/>
</dbReference>
<dbReference type="Pfam" id="PF08544">
    <property type="entry name" value="GHMP_kinases_C"/>
    <property type="match status" value="1"/>
</dbReference>
<evidence type="ECO:0000256" key="5">
    <source>
        <dbReference type="ARBA" id="ARBA00022741"/>
    </source>
</evidence>
<keyword evidence="6 10" id="KW-0418">Kinase</keyword>
<keyword evidence="8 10" id="KW-0414">Isoprene biosynthesis</keyword>
<evidence type="ECO:0000256" key="6">
    <source>
        <dbReference type="ARBA" id="ARBA00022777"/>
    </source>
</evidence>
<feature type="active site" evidence="10">
    <location>
        <position position="15"/>
    </location>
</feature>
<evidence type="ECO:0000313" key="14">
    <source>
        <dbReference type="Proteomes" id="UP001318682"/>
    </source>
</evidence>
<evidence type="ECO:0000256" key="9">
    <source>
        <dbReference type="ARBA" id="ARBA00032554"/>
    </source>
</evidence>
<proteinExistence type="inferred from homology"/>
<dbReference type="HAMAP" id="MF_00061">
    <property type="entry name" value="IspE"/>
    <property type="match status" value="1"/>
</dbReference>
<reference evidence="14" key="2">
    <citation type="submission" date="2024-01" db="EMBL/GenBank/DDBJ databases">
        <title>Roseobacter fucihabitans sp. nov., isolated from the brown alga Fucus spiralis.</title>
        <authorList>
            <person name="Hahnke S."/>
            <person name="Berger M."/>
            <person name="Schlingloff A."/>
            <person name="Athale I."/>
            <person name="Neumann-Schaal M."/>
            <person name="Adenaya A."/>
            <person name="Poehlein A."/>
            <person name="Daniel R."/>
            <person name="Pertersen J."/>
            <person name="Brinkhoff T."/>
        </authorList>
    </citation>
    <scope>NUCLEOTIDE SEQUENCE [LARGE SCALE GENOMIC DNA]</scope>
    <source>
        <strain evidence="14">B14</strain>
    </source>
</reference>
<comment type="catalytic activity">
    <reaction evidence="10">
        <text>4-CDP-2-C-methyl-D-erythritol + ATP = 4-CDP-2-C-methyl-D-erythritol 2-phosphate + ADP + H(+)</text>
        <dbReference type="Rhea" id="RHEA:18437"/>
        <dbReference type="ChEBI" id="CHEBI:15378"/>
        <dbReference type="ChEBI" id="CHEBI:30616"/>
        <dbReference type="ChEBI" id="CHEBI:57823"/>
        <dbReference type="ChEBI" id="CHEBI:57919"/>
        <dbReference type="ChEBI" id="CHEBI:456216"/>
        <dbReference type="EC" id="2.7.1.148"/>
    </reaction>
</comment>
<dbReference type="Gene3D" id="3.30.70.890">
    <property type="entry name" value="GHMP kinase, C-terminal domain"/>
    <property type="match status" value="1"/>
</dbReference>
<comment type="function">
    <text evidence="10">Catalyzes the phosphorylation of the position 2 hydroxy group of 4-diphosphocytidyl-2C-methyl-D-erythritol.</text>
</comment>
<dbReference type="PANTHER" id="PTHR43527:SF2">
    <property type="entry name" value="4-DIPHOSPHOCYTIDYL-2-C-METHYL-D-ERYTHRITOL KINASE, CHLOROPLASTIC"/>
    <property type="match status" value="1"/>
</dbReference>
<name>A0ABZ2BRY3_9RHOB</name>
<evidence type="ECO:0000256" key="7">
    <source>
        <dbReference type="ARBA" id="ARBA00022840"/>
    </source>
</evidence>
<dbReference type="InterPro" id="IPR036554">
    <property type="entry name" value="GHMP_kinase_C_sf"/>
</dbReference>
<feature type="domain" description="GHMP kinase N-terminal" evidence="11">
    <location>
        <begin position="72"/>
        <end position="140"/>
    </location>
</feature>
<comment type="pathway">
    <text evidence="10">Isoprenoid biosynthesis; isopentenyl diphosphate biosynthesis via DXP pathway; isopentenyl diphosphate from 1-deoxy-D-xylulose 5-phosphate: step 3/6.</text>
</comment>
<evidence type="ECO:0000256" key="8">
    <source>
        <dbReference type="ARBA" id="ARBA00023229"/>
    </source>
</evidence>
<evidence type="ECO:0000256" key="4">
    <source>
        <dbReference type="ARBA" id="ARBA00022679"/>
    </source>
</evidence>
<dbReference type="GO" id="GO:0050515">
    <property type="term" value="F:4-(cytidine 5'-diphospho)-2-C-methyl-D-erythritol kinase activity"/>
    <property type="evidence" value="ECO:0007669"/>
    <property type="project" value="UniProtKB-EC"/>
</dbReference>
<dbReference type="PIRSF" id="PIRSF010376">
    <property type="entry name" value="IspE"/>
    <property type="match status" value="1"/>
</dbReference>
<dbReference type="NCBIfam" id="NF011202">
    <property type="entry name" value="PRK14608.1"/>
    <property type="match status" value="1"/>
</dbReference>
<dbReference type="RefSeq" id="WP_187432159.1">
    <property type="nucleotide sequence ID" value="NZ_CP143423.1"/>
</dbReference>
<evidence type="ECO:0000259" key="12">
    <source>
        <dbReference type="Pfam" id="PF08544"/>
    </source>
</evidence>
<dbReference type="SUPFAM" id="SSF54211">
    <property type="entry name" value="Ribosomal protein S5 domain 2-like"/>
    <property type="match status" value="1"/>
</dbReference>
<keyword evidence="4 10" id="KW-0808">Transferase</keyword>
<accession>A0ABZ2BRY3</accession>
<dbReference type="Pfam" id="PF00288">
    <property type="entry name" value="GHMP_kinases_N"/>
    <property type="match status" value="1"/>
</dbReference>
<dbReference type="EMBL" id="CP143423">
    <property type="protein sequence ID" value="WVX47619.1"/>
    <property type="molecule type" value="Genomic_DNA"/>
</dbReference>
<dbReference type="InterPro" id="IPR004424">
    <property type="entry name" value="IspE"/>
</dbReference>
<comment type="similarity">
    <text evidence="1 10">Belongs to the GHMP kinase family. IspE subfamily.</text>
</comment>
<keyword evidence="14" id="KW-1185">Reference proteome</keyword>
<evidence type="ECO:0000256" key="1">
    <source>
        <dbReference type="ARBA" id="ARBA00009684"/>
    </source>
</evidence>
<dbReference type="SUPFAM" id="SSF55060">
    <property type="entry name" value="GHMP Kinase, C-terminal domain"/>
    <property type="match status" value="1"/>
</dbReference>
<dbReference type="EC" id="2.7.1.148" evidence="2 10"/>
<evidence type="ECO:0000256" key="10">
    <source>
        <dbReference type="HAMAP-Rule" id="MF_00061"/>
    </source>
</evidence>
<protein>
    <recommendedName>
        <fullName evidence="3 10">4-diphosphocytidyl-2-C-methyl-D-erythritol kinase</fullName>
        <shortName evidence="10">CMK</shortName>
        <ecNumber evidence="2 10">2.7.1.148</ecNumber>
    </recommendedName>
    <alternativeName>
        <fullName evidence="9 10">4-(cytidine-5'-diphospho)-2-C-methyl-D-erythritol kinase</fullName>
    </alternativeName>
</protein>
<dbReference type="PANTHER" id="PTHR43527">
    <property type="entry name" value="4-DIPHOSPHOCYTIDYL-2-C-METHYL-D-ERYTHRITOL KINASE, CHLOROPLASTIC"/>
    <property type="match status" value="1"/>
</dbReference>
<feature type="domain" description="GHMP kinase C-terminal" evidence="12">
    <location>
        <begin position="212"/>
        <end position="273"/>
    </location>
</feature>
<dbReference type="NCBIfam" id="TIGR00154">
    <property type="entry name" value="ispE"/>
    <property type="match status" value="1"/>
</dbReference>
<dbReference type="InterPro" id="IPR014721">
    <property type="entry name" value="Ribsml_uS5_D2-typ_fold_subgr"/>
</dbReference>
<evidence type="ECO:0000256" key="3">
    <source>
        <dbReference type="ARBA" id="ARBA00017473"/>
    </source>
</evidence>
<evidence type="ECO:0000259" key="11">
    <source>
        <dbReference type="Pfam" id="PF00288"/>
    </source>
</evidence>
<organism evidence="13 14">
    <name type="scientific">Roseobacter fucihabitans</name>
    <dbReference type="NCBI Taxonomy" id="1537242"/>
    <lineage>
        <taxon>Bacteria</taxon>
        <taxon>Pseudomonadati</taxon>
        <taxon>Pseudomonadota</taxon>
        <taxon>Alphaproteobacteria</taxon>
        <taxon>Rhodobacterales</taxon>
        <taxon>Roseobacteraceae</taxon>
        <taxon>Roseobacter</taxon>
    </lineage>
</organism>